<evidence type="ECO:0000313" key="2">
    <source>
        <dbReference type="EMBL" id="SEH17142.1"/>
    </source>
</evidence>
<keyword evidence="3" id="KW-1185">Reference proteome</keyword>
<accession>A0A1H6G3H5</accession>
<sequence>MCEGLNPERFRKPAPQPLESSGVDSVSNLLIRSLMLQPSHVLSNLAQQSLSGFLLECGV</sequence>
<reference evidence="3" key="1">
    <citation type="submission" date="2016-10" db="EMBL/GenBank/DDBJ databases">
        <authorList>
            <person name="Varghese N."/>
            <person name="Submissions S."/>
        </authorList>
    </citation>
    <scope>NUCLEOTIDE SEQUENCE [LARGE SCALE GENOMIC DNA]</scope>
    <source>
        <strain evidence="3">CGMCC 1.8981</strain>
    </source>
</reference>
<feature type="region of interest" description="Disordered" evidence="1">
    <location>
        <begin position="1"/>
        <end position="22"/>
    </location>
</feature>
<evidence type="ECO:0000313" key="3">
    <source>
        <dbReference type="Proteomes" id="UP000199112"/>
    </source>
</evidence>
<organism evidence="2 3">
    <name type="scientific">Natronorubrum sediminis</name>
    <dbReference type="NCBI Taxonomy" id="640943"/>
    <lineage>
        <taxon>Archaea</taxon>
        <taxon>Methanobacteriati</taxon>
        <taxon>Methanobacteriota</taxon>
        <taxon>Stenosarchaea group</taxon>
        <taxon>Halobacteria</taxon>
        <taxon>Halobacteriales</taxon>
        <taxon>Natrialbaceae</taxon>
        <taxon>Natronorubrum</taxon>
    </lineage>
</organism>
<name>A0A1H6G3H5_9EURY</name>
<evidence type="ECO:0000256" key="1">
    <source>
        <dbReference type="SAM" id="MobiDB-lite"/>
    </source>
</evidence>
<protein>
    <submittedName>
        <fullName evidence="2">Uncharacterized protein</fullName>
    </submittedName>
</protein>
<proteinExistence type="predicted"/>
<dbReference type="EMBL" id="FNWL01000003">
    <property type="protein sequence ID" value="SEH17142.1"/>
    <property type="molecule type" value="Genomic_DNA"/>
</dbReference>
<gene>
    <name evidence="2" type="ORF">SAMN04487967_3009</name>
</gene>
<dbReference type="AlphaFoldDB" id="A0A1H6G3H5"/>
<feature type="compositionally biased region" description="Basic and acidic residues" evidence="1">
    <location>
        <begin position="1"/>
        <end position="11"/>
    </location>
</feature>
<dbReference type="Proteomes" id="UP000199112">
    <property type="component" value="Unassembled WGS sequence"/>
</dbReference>